<gene>
    <name evidence="2" type="ORF">BAR1_14300</name>
</gene>
<evidence type="ECO:0000256" key="1">
    <source>
        <dbReference type="SAM" id="Phobius"/>
    </source>
</evidence>
<sequence>MGALVPGIANADESGSFDYGGTRINIKVKQDDEIYTAFFNDRYKDQTVRIRMEKGSISAFKGLGQKDGQTLKIGNDKVTLFKGQMLFQGADGSMKKFLLPPTKNVGPVVVIIIIIIIIHGKWPPKPKLVRYNGAEMLVGY</sequence>
<dbReference type="Proteomes" id="UP000261704">
    <property type="component" value="Chromosome"/>
</dbReference>
<dbReference type="KEGG" id="pamo:BAR1_14300"/>
<evidence type="ECO:0000313" key="2">
    <source>
        <dbReference type="EMBL" id="AXX98996.1"/>
    </source>
</evidence>
<organism evidence="2 3">
    <name type="scientific">Profundibacter amoris</name>
    <dbReference type="NCBI Taxonomy" id="2171755"/>
    <lineage>
        <taxon>Bacteria</taxon>
        <taxon>Pseudomonadati</taxon>
        <taxon>Pseudomonadota</taxon>
        <taxon>Alphaproteobacteria</taxon>
        <taxon>Rhodobacterales</taxon>
        <taxon>Paracoccaceae</taxon>
        <taxon>Profundibacter</taxon>
    </lineage>
</organism>
<accession>A0A347UJG8</accession>
<proteinExistence type="predicted"/>
<keyword evidence="3" id="KW-1185">Reference proteome</keyword>
<evidence type="ECO:0000313" key="3">
    <source>
        <dbReference type="Proteomes" id="UP000261704"/>
    </source>
</evidence>
<reference evidence="2 3" key="1">
    <citation type="submission" date="2018-09" db="EMBL/GenBank/DDBJ databases">
        <title>Profundibacter amoris BAR1 gen. nov., sp. nov., a new member of the Roseobacter clade isolated at Lokis Castle Vent Field on the Arctic Mid-Oceanic Ridge.</title>
        <authorList>
            <person name="Le Moine Bauer S."/>
            <person name="Sjoeberg A.G."/>
            <person name="L'Haridon S."/>
            <person name="Stokke R."/>
            <person name="Roalkvam I."/>
            <person name="Steen I.H."/>
            <person name="Dahle H."/>
        </authorList>
    </citation>
    <scope>NUCLEOTIDE SEQUENCE [LARGE SCALE GENOMIC DNA]</scope>
    <source>
        <strain evidence="2 3">BAR1</strain>
    </source>
</reference>
<name>A0A347UJG8_9RHOB</name>
<keyword evidence="1" id="KW-0472">Membrane</keyword>
<feature type="transmembrane region" description="Helical" evidence="1">
    <location>
        <begin position="104"/>
        <end position="122"/>
    </location>
</feature>
<protein>
    <submittedName>
        <fullName evidence="2">Uncharacterized protein</fullName>
    </submittedName>
</protein>
<keyword evidence="1" id="KW-1133">Transmembrane helix</keyword>
<keyword evidence="1" id="KW-0812">Transmembrane</keyword>
<dbReference type="EMBL" id="CP032125">
    <property type="protein sequence ID" value="AXX98996.1"/>
    <property type="molecule type" value="Genomic_DNA"/>
</dbReference>
<dbReference type="AlphaFoldDB" id="A0A347UJG8"/>